<feature type="transmembrane region" description="Helical" evidence="2">
    <location>
        <begin position="256"/>
        <end position="280"/>
    </location>
</feature>
<evidence type="ECO:0000256" key="1">
    <source>
        <dbReference type="SAM" id="MobiDB-lite"/>
    </source>
</evidence>
<sequence length="574" mass="64788">MKIRKFKMTAGTLTVVVMASITAVITEKCEKLDPELWDYPHCPHPGSDEWIHLKIKMNCDKDLEYHCASNNQSCDIQQCVKRVYCHAGHRPMLDPSQDKAICKPCTNDRYQTIGFWSNERSDCDYEKTKCDDKVQIECEPGSTTTDRSCRCNIHQNLALESYALHNATCCTNNDPWCYCVNFKSSCPNGTVRHDNYKCLEECPPNSFRQWNSETCYPNSTTGKVEMTTSTVKNITEFNQMTTTTHQISTFRGSPDAVVIGLVVGLIITGILGLALGLWVWHRRKKNNNGPPNDEEQAGPLQDLMTNKGRPGKRTANGHADGREQVDRANEHLVHEEVNSEFQDASTVSEGEATENDQLLESPIVEASLSTKGTRPDLRGNKVSKEGQVNVYNNCKFVNNNTTNKFNGGIGNTNNLGEKNRTRTTINENCAMGSEDSNSLEIIQSSNGRNSTGGENPENQLNPHRPGHEMPQQQTQEESTESVISTDTEPEHRPVEHDERVEQHMTKLKWHTGNDQSRIPEEISMNISISEETTVKCTQSDPDEIMEEIKPEEVQRPIQDYNNFSHDEINKKEIF</sequence>
<reference evidence="4" key="2">
    <citation type="journal article" date="2021" name="Genome Biol. Evol.">
        <title>Developing a high-quality reference genome for a parasitic bivalve with doubly uniparental inheritance (Bivalvia: Unionida).</title>
        <authorList>
            <person name="Smith C.H."/>
        </authorList>
    </citation>
    <scope>NUCLEOTIDE SEQUENCE</scope>
    <source>
        <strain evidence="4">CHS0354</strain>
        <tissue evidence="4">Mantle</tissue>
    </source>
</reference>
<feature type="compositionally biased region" description="Polar residues" evidence="1">
    <location>
        <begin position="443"/>
        <end position="461"/>
    </location>
</feature>
<evidence type="ECO:0000256" key="2">
    <source>
        <dbReference type="SAM" id="Phobius"/>
    </source>
</evidence>
<dbReference type="AlphaFoldDB" id="A0AAE0RY17"/>
<feature type="region of interest" description="Disordered" evidence="1">
    <location>
        <begin position="287"/>
        <end position="322"/>
    </location>
</feature>
<feature type="region of interest" description="Disordered" evidence="1">
    <location>
        <begin position="336"/>
        <end position="360"/>
    </location>
</feature>
<keyword evidence="2" id="KW-0472">Membrane</keyword>
<feature type="region of interest" description="Disordered" evidence="1">
    <location>
        <begin position="443"/>
        <end position="501"/>
    </location>
</feature>
<comment type="caution">
    <text evidence="4">The sequence shown here is derived from an EMBL/GenBank/DDBJ whole genome shotgun (WGS) entry which is preliminary data.</text>
</comment>
<feature type="compositionally biased region" description="Polar residues" evidence="1">
    <location>
        <begin position="339"/>
        <end position="348"/>
    </location>
</feature>
<protein>
    <submittedName>
        <fullName evidence="4">Uncharacterized protein</fullName>
    </submittedName>
</protein>
<keyword evidence="2" id="KW-1133">Transmembrane helix</keyword>
<dbReference type="Proteomes" id="UP001195483">
    <property type="component" value="Unassembled WGS sequence"/>
</dbReference>
<feature type="compositionally biased region" description="Basic and acidic residues" evidence="1">
    <location>
        <begin position="488"/>
        <end position="501"/>
    </location>
</feature>
<evidence type="ECO:0000256" key="3">
    <source>
        <dbReference type="SAM" id="SignalP"/>
    </source>
</evidence>
<name>A0AAE0RY17_9BIVA</name>
<organism evidence="4 5">
    <name type="scientific">Potamilus streckersoni</name>
    <dbReference type="NCBI Taxonomy" id="2493646"/>
    <lineage>
        <taxon>Eukaryota</taxon>
        <taxon>Metazoa</taxon>
        <taxon>Spiralia</taxon>
        <taxon>Lophotrochozoa</taxon>
        <taxon>Mollusca</taxon>
        <taxon>Bivalvia</taxon>
        <taxon>Autobranchia</taxon>
        <taxon>Heteroconchia</taxon>
        <taxon>Palaeoheterodonta</taxon>
        <taxon>Unionida</taxon>
        <taxon>Unionoidea</taxon>
        <taxon>Unionidae</taxon>
        <taxon>Ambleminae</taxon>
        <taxon>Lampsilini</taxon>
        <taxon>Potamilus</taxon>
    </lineage>
</organism>
<evidence type="ECO:0000313" key="5">
    <source>
        <dbReference type="Proteomes" id="UP001195483"/>
    </source>
</evidence>
<feature type="compositionally biased region" description="Low complexity" evidence="1">
    <location>
        <begin position="471"/>
        <end position="485"/>
    </location>
</feature>
<keyword evidence="3" id="KW-0732">Signal</keyword>
<dbReference type="EMBL" id="JAEAOA010001006">
    <property type="protein sequence ID" value="KAK3581425.1"/>
    <property type="molecule type" value="Genomic_DNA"/>
</dbReference>
<keyword evidence="5" id="KW-1185">Reference proteome</keyword>
<reference evidence="4" key="1">
    <citation type="journal article" date="2021" name="Genome Biol. Evol.">
        <title>A High-Quality Reference Genome for a Parasitic Bivalve with Doubly Uniparental Inheritance (Bivalvia: Unionida).</title>
        <authorList>
            <person name="Smith C.H."/>
        </authorList>
    </citation>
    <scope>NUCLEOTIDE SEQUENCE</scope>
    <source>
        <strain evidence="4">CHS0354</strain>
    </source>
</reference>
<feature type="chain" id="PRO_5042166026" evidence="3">
    <location>
        <begin position="24"/>
        <end position="574"/>
    </location>
</feature>
<evidence type="ECO:0000313" key="4">
    <source>
        <dbReference type="EMBL" id="KAK3581425.1"/>
    </source>
</evidence>
<feature type="signal peptide" evidence="3">
    <location>
        <begin position="1"/>
        <end position="23"/>
    </location>
</feature>
<accession>A0AAE0RY17</accession>
<reference evidence="4" key="3">
    <citation type="submission" date="2023-05" db="EMBL/GenBank/DDBJ databases">
        <authorList>
            <person name="Smith C.H."/>
        </authorList>
    </citation>
    <scope>NUCLEOTIDE SEQUENCE</scope>
    <source>
        <strain evidence="4">CHS0354</strain>
        <tissue evidence="4">Mantle</tissue>
    </source>
</reference>
<proteinExistence type="predicted"/>
<keyword evidence="2" id="KW-0812">Transmembrane</keyword>
<gene>
    <name evidence="4" type="ORF">CHS0354_016287</name>
</gene>